<reference evidence="5 6" key="1">
    <citation type="submission" date="2023-07" db="EMBL/GenBank/DDBJ databases">
        <title>Genomic Encyclopedia of Type Strains, Phase IV (KMG-IV): sequencing the most valuable type-strain genomes for metagenomic binning, comparative biology and taxonomic classification.</title>
        <authorList>
            <person name="Goeker M."/>
        </authorList>
    </citation>
    <scope>NUCLEOTIDE SEQUENCE [LARGE SCALE GENOMIC DNA]</scope>
    <source>
        <strain evidence="5 6">DSM 16460</strain>
    </source>
</reference>
<dbReference type="InterPro" id="IPR039532">
    <property type="entry name" value="TetR_C_Firmicutes"/>
</dbReference>
<evidence type="ECO:0000256" key="1">
    <source>
        <dbReference type="ARBA" id="ARBA00022491"/>
    </source>
</evidence>
<organism evidence="5 6">
    <name type="scientific">Alkalibacillus salilacus</name>
    <dbReference type="NCBI Taxonomy" id="284582"/>
    <lineage>
        <taxon>Bacteria</taxon>
        <taxon>Bacillati</taxon>
        <taxon>Bacillota</taxon>
        <taxon>Bacilli</taxon>
        <taxon>Bacillales</taxon>
        <taxon>Bacillaceae</taxon>
        <taxon>Alkalibacillus</taxon>
    </lineage>
</organism>
<dbReference type="InterPro" id="IPR001647">
    <property type="entry name" value="HTH_TetR"/>
</dbReference>
<dbReference type="SUPFAM" id="SSF46689">
    <property type="entry name" value="Homeodomain-like"/>
    <property type="match status" value="1"/>
</dbReference>
<dbReference type="PANTHER" id="PTHR43479:SF7">
    <property type="entry name" value="TETR-FAMILY TRANSCRIPTIONAL REGULATOR"/>
    <property type="match status" value="1"/>
</dbReference>
<dbReference type="Proteomes" id="UP001224359">
    <property type="component" value="Unassembled WGS sequence"/>
</dbReference>
<dbReference type="Pfam" id="PF14278">
    <property type="entry name" value="TetR_C_8"/>
    <property type="match status" value="1"/>
</dbReference>
<name>A0ABT9VEI6_9BACI</name>
<dbReference type="Pfam" id="PF00440">
    <property type="entry name" value="TetR_N"/>
    <property type="match status" value="1"/>
</dbReference>
<dbReference type="EMBL" id="JAUSTQ010000004">
    <property type="protein sequence ID" value="MDQ0159275.1"/>
    <property type="molecule type" value="Genomic_DNA"/>
</dbReference>
<dbReference type="InterPro" id="IPR050624">
    <property type="entry name" value="HTH-type_Tx_Regulator"/>
</dbReference>
<evidence type="ECO:0000259" key="4">
    <source>
        <dbReference type="PROSITE" id="PS50977"/>
    </source>
</evidence>
<keyword evidence="2 3" id="KW-0238">DNA-binding</keyword>
<comment type="caution">
    <text evidence="5">The sequence shown here is derived from an EMBL/GenBank/DDBJ whole genome shotgun (WGS) entry which is preliminary data.</text>
</comment>
<evidence type="ECO:0000313" key="6">
    <source>
        <dbReference type="Proteomes" id="UP001224359"/>
    </source>
</evidence>
<evidence type="ECO:0000256" key="2">
    <source>
        <dbReference type="ARBA" id="ARBA00023125"/>
    </source>
</evidence>
<evidence type="ECO:0000313" key="5">
    <source>
        <dbReference type="EMBL" id="MDQ0159275.1"/>
    </source>
</evidence>
<accession>A0ABT9VEI6</accession>
<dbReference type="RefSeq" id="WP_306975624.1">
    <property type="nucleotide sequence ID" value="NZ_JAUSTQ010000004.1"/>
</dbReference>
<dbReference type="PANTHER" id="PTHR43479">
    <property type="entry name" value="ACREF/ENVCD OPERON REPRESSOR-RELATED"/>
    <property type="match status" value="1"/>
</dbReference>
<feature type="DNA-binding region" description="H-T-H motif" evidence="3">
    <location>
        <begin position="32"/>
        <end position="51"/>
    </location>
</feature>
<dbReference type="PROSITE" id="PS50977">
    <property type="entry name" value="HTH_TETR_2"/>
    <property type="match status" value="1"/>
</dbReference>
<sequence length="197" mass="23660">MYEESVRQNRTKNHFKLALTELIKEQGFYSITVKDLVEQAQYNRSTFYVHYHDKFEMADDLQHELLHGLEEAVQLPYKRRRTINTEKLNTSHFEIISYVYQQRFYFDLINYDDTLPGLHRSLPNKFLDIYKNYFAFETIGDQPVNMDYFKHYIALGFYGLIQSWIQGGFQESQDDFIHEVIELSKTHIRSVQYIGDL</sequence>
<keyword evidence="6" id="KW-1185">Reference proteome</keyword>
<dbReference type="Gene3D" id="1.10.357.10">
    <property type="entry name" value="Tetracycline Repressor, domain 2"/>
    <property type="match status" value="1"/>
</dbReference>
<keyword evidence="1" id="KW-0678">Repressor</keyword>
<evidence type="ECO:0000256" key="3">
    <source>
        <dbReference type="PROSITE-ProRule" id="PRU00335"/>
    </source>
</evidence>
<proteinExistence type="predicted"/>
<feature type="domain" description="HTH tetR-type" evidence="4">
    <location>
        <begin position="9"/>
        <end position="69"/>
    </location>
</feature>
<gene>
    <name evidence="5" type="ORF">J2S77_001239</name>
</gene>
<dbReference type="InterPro" id="IPR009057">
    <property type="entry name" value="Homeodomain-like_sf"/>
</dbReference>
<protein>
    <submittedName>
        <fullName evidence="5">AcrR family transcriptional regulator</fullName>
    </submittedName>
</protein>